<keyword evidence="2" id="KW-1185">Reference proteome</keyword>
<proteinExistence type="predicted"/>
<name>A0A3S4YW58_9FIRM</name>
<dbReference type="Proteomes" id="UP000269544">
    <property type="component" value="Chromosome"/>
</dbReference>
<evidence type="ECO:0000313" key="2">
    <source>
        <dbReference type="Proteomes" id="UP000269544"/>
    </source>
</evidence>
<dbReference type="RefSeq" id="WP_164715254.1">
    <property type="nucleotide sequence ID" value="NZ_LR134523.1"/>
</dbReference>
<accession>A0A3S4YW58</accession>
<dbReference type="AlphaFoldDB" id="A0A3S4YW58"/>
<organism evidence="1 2">
    <name type="scientific">Aedoeadaptatus ivorii</name>
    <dbReference type="NCBI Taxonomy" id="54006"/>
    <lineage>
        <taxon>Bacteria</taxon>
        <taxon>Bacillati</taxon>
        <taxon>Bacillota</taxon>
        <taxon>Tissierellia</taxon>
        <taxon>Tissierellales</taxon>
        <taxon>Peptoniphilaceae</taxon>
        <taxon>Aedoeadaptatus</taxon>
    </lineage>
</organism>
<protein>
    <submittedName>
        <fullName evidence="1">Uncharacterized protein</fullName>
    </submittedName>
</protein>
<dbReference type="KEGG" id="piv:NCTC13079_01410"/>
<gene>
    <name evidence="1" type="ORF">NCTC13079_01410</name>
</gene>
<evidence type="ECO:0000313" key="1">
    <source>
        <dbReference type="EMBL" id="VEJ36206.1"/>
    </source>
</evidence>
<dbReference type="EMBL" id="LR134523">
    <property type="protein sequence ID" value="VEJ36206.1"/>
    <property type="molecule type" value="Genomic_DNA"/>
</dbReference>
<sequence length="51" mass="5724">MVRRIQRTTMRVLVFVLVLAASFALGEGICKEKAFASSYQPGPQKIIIEKK</sequence>
<reference evidence="1 2" key="1">
    <citation type="submission" date="2018-12" db="EMBL/GenBank/DDBJ databases">
        <authorList>
            <consortium name="Pathogen Informatics"/>
        </authorList>
    </citation>
    <scope>NUCLEOTIDE SEQUENCE [LARGE SCALE GENOMIC DNA]</scope>
    <source>
        <strain evidence="1 2">NCTC13079</strain>
    </source>
</reference>